<dbReference type="InterPro" id="IPR013005">
    <property type="entry name" value="Ribosomal_uL4-like"/>
</dbReference>
<dbReference type="InterPro" id="IPR023574">
    <property type="entry name" value="Ribosomal_uL4_dom_sf"/>
</dbReference>
<protein>
    <recommendedName>
        <fullName evidence="4">Large ribosomal subunit protein uL4m</fullName>
    </recommendedName>
</protein>
<evidence type="ECO:0000256" key="5">
    <source>
        <dbReference type="SAM" id="MobiDB-lite"/>
    </source>
</evidence>
<dbReference type="Pfam" id="PF00573">
    <property type="entry name" value="Ribosomal_L4"/>
    <property type="match status" value="1"/>
</dbReference>
<dbReference type="EMBL" id="HBGU01051043">
    <property type="protein sequence ID" value="CAD9494561.1"/>
    <property type="molecule type" value="Transcribed_RNA"/>
</dbReference>
<sequence>MWRTIVARRPWLPPSAGLARRCLAVSVTPQELRRPFQQKNRRRDDVLVPRMPAAVPECTAPFVQAWLSAWDDPRAGIAQLRSDVWAMPLRTDIVHRVVTWQRACMRQGTSKTKGRNEKRGGGKKPRPQKGSGRSRQGSIRSPLFRGGGDTHPKRPRDFSYKLNLKVQTLGLKTALSDKYRRGALLVMKDFALAADATGRRGTKAAEEELGEKLCALGVQLGKQTVMLVVRDPRTSEESAKLKAASEAHEDVLVVTPNTMSTLDIVTHTLLMVSLDALEDMHANLGNEHSKAVGHVMRLESFTGYGGGLEGQTSSMAQAA</sequence>
<keyword evidence="2" id="KW-0689">Ribosomal protein</keyword>
<feature type="compositionally biased region" description="Low complexity" evidence="5">
    <location>
        <begin position="128"/>
        <end position="141"/>
    </location>
</feature>
<dbReference type="PANTHER" id="PTHR10746">
    <property type="entry name" value="50S RIBOSOMAL PROTEIN L4"/>
    <property type="match status" value="1"/>
</dbReference>
<dbReference type="SUPFAM" id="SSF52166">
    <property type="entry name" value="Ribosomal protein L4"/>
    <property type="match status" value="1"/>
</dbReference>
<dbReference type="PANTHER" id="PTHR10746:SF6">
    <property type="entry name" value="LARGE RIBOSOMAL SUBUNIT PROTEIN UL4M"/>
    <property type="match status" value="1"/>
</dbReference>
<dbReference type="NCBIfam" id="TIGR03953">
    <property type="entry name" value="rplD_bact"/>
    <property type="match status" value="1"/>
</dbReference>
<gene>
    <name evidence="6" type="ORF">CBRE1094_LOCUS27819</name>
</gene>
<comment type="similarity">
    <text evidence="1">Belongs to the universal ribosomal protein uL4 family.</text>
</comment>
<keyword evidence="3" id="KW-0687">Ribonucleoprotein</keyword>
<dbReference type="Gene3D" id="3.40.1370.10">
    <property type="match status" value="1"/>
</dbReference>
<dbReference type="HAMAP" id="MF_01328_B">
    <property type="entry name" value="Ribosomal_uL4_B"/>
    <property type="match status" value="1"/>
</dbReference>
<accession>A0A7S2MP40</accession>
<evidence type="ECO:0000256" key="4">
    <source>
        <dbReference type="ARBA" id="ARBA00040565"/>
    </source>
</evidence>
<dbReference type="GO" id="GO:0006412">
    <property type="term" value="P:translation"/>
    <property type="evidence" value="ECO:0007669"/>
    <property type="project" value="InterPro"/>
</dbReference>
<name>A0A7S2MP40_9EUKA</name>
<organism evidence="6">
    <name type="scientific">Haptolina brevifila</name>
    <dbReference type="NCBI Taxonomy" id="156173"/>
    <lineage>
        <taxon>Eukaryota</taxon>
        <taxon>Haptista</taxon>
        <taxon>Haptophyta</taxon>
        <taxon>Prymnesiophyceae</taxon>
        <taxon>Prymnesiales</taxon>
        <taxon>Prymnesiaceae</taxon>
        <taxon>Haptolina</taxon>
    </lineage>
</organism>
<evidence type="ECO:0000256" key="2">
    <source>
        <dbReference type="ARBA" id="ARBA00022980"/>
    </source>
</evidence>
<dbReference type="GO" id="GO:0003735">
    <property type="term" value="F:structural constituent of ribosome"/>
    <property type="evidence" value="ECO:0007669"/>
    <property type="project" value="InterPro"/>
</dbReference>
<reference evidence="6" key="1">
    <citation type="submission" date="2021-01" db="EMBL/GenBank/DDBJ databases">
        <authorList>
            <person name="Corre E."/>
            <person name="Pelletier E."/>
            <person name="Niang G."/>
            <person name="Scheremetjew M."/>
            <person name="Finn R."/>
            <person name="Kale V."/>
            <person name="Holt S."/>
            <person name="Cochrane G."/>
            <person name="Meng A."/>
            <person name="Brown T."/>
            <person name="Cohen L."/>
        </authorList>
    </citation>
    <scope>NUCLEOTIDE SEQUENCE</scope>
    <source>
        <strain evidence="6">UTEX LB 985</strain>
    </source>
</reference>
<dbReference type="GO" id="GO:0005840">
    <property type="term" value="C:ribosome"/>
    <property type="evidence" value="ECO:0007669"/>
    <property type="project" value="UniProtKB-KW"/>
</dbReference>
<dbReference type="InterPro" id="IPR002136">
    <property type="entry name" value="Ribosomal_uL4"/>
</dbReference>
<evidence type="ECO:0000256" key="1">
    <source>
        <dbReference type="ARBA" id="ARBA00010528"/>
    </source>
</evidence>
<evidence type="ECO:0000256" key="3">
    <source>
        <dbReference type="ARBA" id="ARBA00023274"/>
    </source>
</evidence>
<proteinExistence type="inferred from homology"/>
<feature type="region of interest" description="Disordered" evidence="5">
    <location>
        <begin position="105"/>
        <end position="156"/>
    </location>
</feature>
<dbReference type="GO" id="GO:1990904">
    <property type="term" value="C:ribonucleoprotein complex"/>
    <property type="evidence" value="ECO:0007669"/>
    <property type="project" value="UniProtKB-KW"/>
</dbReference>
<dbReference type="AlphaFoldDB" id="A0A7S2MP40"/>
<evidence type="ECO:0000313" key="6">
    <source>
        <dbReference type="EMBL" id="CAD9494561.1"/>
    </source>
</evidence>